<keyword evidence="3" id="KW-1185">Reference proteome</keyword>
<evidence type="ECO:0000256" key="1">
    <source>
        <dbReference type="SAM" id="MobiDB-lite"/>
    </source>
</evidence>
<dbReference type="Proteomes" id="UP000011083">
    <property type="component" value="Unassembled WGS sequence"/>
</dbReference>
<dbReference type="CDD" id="cd14733">
    <property type="entry name" value="BACK"/>
    <property type="match status" value="1"/>
</dbReference>
<gene>
    <name evidence="2" type="ORF">ACA1_195060</name>
</gene>
<name>L8H4G8_ACACF</name>
<reference evidence="2 3" key="1">
    <citation type="journal article" date="2013" name="Genome Biol.">
        <title>Genome of Acanthamoeba castellanii highlights extensive lateral gene transfer and early evolution of tyrosine kinase signaling.</title>
        <authorList>
            <person name="Clarke M."/>
            <person name="Lohan A.J."/>
            <person name="Liu B."/>
            <person name="Lagkouvardos I."/>
            <person name="Roy S."/>
            <person name="Zafar N."/>
            <person name="Bertelli C."/>
            <person name="Schilde C."/>
            <person name="Kianianmomeni A."/>
            <person name="Burglin T.R."/>
            <person name="Frech C."/>
            <person name="Turcotte B."/>
            <person name="Kopec K.O."/>
            <person name="Synnott J.M."/>
            <person name="Choo C."/>
            <person name="Paponov I."/>
            <person name="Finkler A."/>
            <person name="Soon Heng Tan C."/>
            <person name="Hutchins A.P."/>
            <person name="Weinmeier T."/>
            <person name="Rattei T."/>
            <person name="Chu J.S."/>
            <person name="Gimenez G."/>
            <person name="Irimia M."/>
            <person name="Rigden D.J."/>
            <person name="Fitzpatrick D.A."/>
            <person name="Lorenzo-Morales J."/>
            <person name="Bateman A."/>
            <person name="Chiu C.H."/>
            <person name="Tang P."/>
            <person name="Hegemann P."/>
            <person name="Fromm H."/>
            <person name="Raoult D."/>
            <person name="Greub G."/>
            <person name="Miranda-Saavedra D."/>
            <person name="Chen N."/>
            <person name="Nash P."/>
            <person name="Ginger M.L."/>
            <person name="Horn M."/>
            <person name="Schaap P."/>
            <person name="Caler L."/>
            <person name="Loftus B."/>
        </authorList>
    </citation>
    <scope>NUCLEOTIDE SEQUENCE [LARGE SCALE GENOMIC DNA]</scope>
    <source>
        <strain evidence="2 3">Neff</strain>
    </source>
</reference>
<dbReference type="AlphaFoldDB" id="L8H4G8"/>
<dbReference type="KEGG" id="acan:ACA1_195060"/>
<sequence>MMSPFPVYGQSWPSPGGTTWSAENAQGEECVRISVTAKEKLKFWPTEAVVQYRLREQGAHAKPLLAKLEDQTERFRLAVEAIDLALAGQPHDDDDKPPSKTGDNARAAEETLLPSVPRTTGFAFQTNVGRPPWVTNVPPPPWATNAPTTPTPTRTPTRTPTATSDNGDADEDLYGRGSGGGGRSYLGGFATTASGSSSPPQFSPPVVARSQSNLLSAAGGGAFAALDLERPAPKRPLSLKELCEGLVVSAVALDNVMDVLSAVGRHSDAVKEHCLKFIGRNFSRARKVEEIRAALEETVDAHSEWGAAVRRHIENAPRVRVEAVVLGPKEKDNNLPVYGQPTAQTPGFSAHRDCYVVIPLPRAATEAAGPTDDAEAALEANRRVTGVIDSLLRHSFLPHQLQLAQNHLSFSYSSSQTVVKFVSHAKTEPLPAEVMKRLRDKAHSIALTQATAQGLGTLRLRNTNVFGHVQRKGPPSPMDIVVGLSSPAYAPIVYQAQLQATFEVKPTQP</sequence>
<protein>
    <submittedName>
        <fullName evidence="2">Uncharacterized protein</fullName>
    </submittedName>
</protein>
<evidence type="ECO:0000313" key="3">
    <source>
        <dbReference type="Proteomes" id="UP000011083"/>
    </source>
</evidence>
<dbReference type="RefSeq" id="XP_004367459.1">
    <property type="nucleotide sequence ID" value="XM_004367402.1"/>
</dbReference>
<feature type="compositionally biased region" description="Low complexity" evidence="1">
    <location>
        <begin position="186"/>
        <end position="200"/>
    </location>
</feature>
<feature type="region of interest" description="Disordered" evidence="1">
    <location>
        <begin position="123"/>
        <end position="207"/>
    </location>
</feature>
<evidence type="ECO:0000313" key="2">
    <source>
        <dbReference type="EMBL" id="ELR20434.1"/>
    </source>
</evidence>
<dbReference type="GeneID" id="14921290"/>
<dbReference type="EMBL" id="KB007917">
    <property type="protein sequence ID" value="ELR20434.1"/>
    <property type="molecule type" value="Genomic_DNA"/>
</dbReference>
<feature type="compositionally biased region" description="Gly residues" evidence="1">
    <location>
        <begin position="176"/>
        <end position="185"/>
    </location>
</feature>
<proteinExistence type="predicted"/>
<accession>L8H4G8</accession>
<organism evidence="2 3">
    <name type="scientific">Acanthamoeba castellanii (strain ATCC 30010 / Neff)</name>
    <dbReference type="NCBI Taxonomy" id="1257118"/>
    <lineage>
        <taxon>Eukaryota</taxon>
        <taxon>Amoebozoa</taxon>
        <taxon>Discosea</taxon>
        <taxon>Longamoebia</taxon>
        <taxon>Centramoebida</taxon>
        <taxon>Acanthamoebidae</taxon>
        <taxon>Acanthamoeba</taxon>
    </lineage>
</organism>
<dbReference type="VEuPathDB" id="AmoebaDB:ACA1_195060"/>
<feature type="compositionally biased region" description="Low complexity" evidence="1">
    <location>
        <begin position="143"/>
        <end position="163"/>
    </location>
</feature>